<gene>
    <name evidence="1" type="ORF">HAX54_046195</name>
</gene>
<sequence>MCKHKAPSSHWKCTRIKDTQGGNWQLTGETPTPLSKPSMARRFYPVHLGIQSQSVTHPTKRCCKARIIGMLPISTSVHGSSPNIGLSPDKMLESLHNVLFISVLCFKTGVLPVGAPADQYERRAKQQAISLPYPSLVSTLCVWDSCPLFWSLDKTGRADNIITFATKTDKDSPAMKRAKGIENRTLPPPSVPSNMPAGQFQVVAVPTTTPPDLLKLAQMA</sequence>
<evidence type="ECO:0000313" key="1">
    <source>
        <dbReference type="EMBL" id="MCE3049952.1"/>
    </source>
</evidence>
<name>A0ABS8WKE8_DATST</name>
<evidence type="ECO:0000313" key="2">
    <source>
        <dbReference type="Proteomes" id="UP000823775"/>
    </source>
</evidence>
<keyword evidence="2" id="KW-1185">Reference proteome</keyword>
<comment type="caution">
    <text evidence="1">The sequence shown here is derived from an EMBL/GenBank/DDBJ whole genome shotgun (WGS) entry which is preliminary data.</text>
</comment>
<protein>
    <submittedName>
        <fullName evidence="1">Uncharacterized protein</fullName>
    </submittedName>
</protein>
<proteinExistence type="predicted"/>
<accession>A0ABS8WKE8</accession>
<dbReference type="Proteomes" id="UP000823775">
    <property type="component" value="Unassembled WGS sequence"/>
</dbReference>
<reference evidence="1 2" key="1">
    <citation type="journal article" date="2021" name="BMC Genomics">
        <title>Datura genome reveals duplications of psychoactive alkaloid biosynthetic genes and high mutation rate following tissue culture.</title>
        <authorList>
            <person name="Rajewski A."/>
            <person name="Carter-House D."/>
            <person name="Stajich J."/>
            <person name="Litt A."/>
        </authorList>
    </citation>
    <scope>NUCLEOTIDE SEQUENCE [LARGE SCALE GENOMIC DNA]</scope>
    <source>
        <strain evidence="1">AR-01</strain>
    </source>
</reference>
<organism evidence="1 2">
    <name type="scientific">Datura stramonium</name>
    <name type="common">Jimsonweed</name>
    <name type="synonym">Common thornapple</name>
    <dbReference type="NCBI Taxonomy" id="4076"/>
    <lineage>
        <taxon>Eukaryota</taxon>
        <taxon>Viridiplantae</taxon>
        <taxon>Streptophyta</taxon>
        <taxon>Embryophyta</taxon>
        <taxon>Tracheophyta</taxon>
        <taxon>Spermatophyta</taxon>
        <taxon>Magnoliopsida</taxon>
        <taxon>eudicotyledons</taxon>
        <taxon>Gunneridae</taxon>
        <taxon>Pentapetalae</taxon>
        <taxon>asterids</taxon>
        <taxon>lamiids</taxon>
        <taxon>Solanales</taxon>
        <taxon>Solanaceae</taxon>
        <taxon>Solanoideae</taxon>
        <taxon>Datureae</taxon>
        <taxon>Datura</taxon>
    </lineage>
</organism>
<dbReference type="EMBL" id="JACEIK010007252">
    <property type="protein sequence ID" value="MCE3049952.1"/>
    <property type="molecule type" value="Genomic_DNA"/>
</dbReference>